<keyword evidence="1" id="KW-0812">Transmembrane</keyword>
<gene>
    <name evidence="2" type="ORF">HG543_25600</name>
</gene>
<feature type="transmembrane region" description="Helical" evidence="1">
    <location>
        <begin position="183"/>
        <end position="202"/>
    </location>
</feature>
<accession>A0A848LKB5</accession>
<feature type="transmembrane region" description="Helical" evidence="1">
    <location>
        <begin position="87"/>
        <end position="113"/>
    </location>
</feature>
<reference evidence="2 3" key="1">
    <citation type="submission" date="2020-04" db="EMBL/GenBank/DDBJ databases">
        <title>Draft genome of Pyxidicoccus fallax type strain.</title>
        <authorList>
            <person name="Whitworth D.E."/>
        </authorList>
    </citation>
    <scope>NUCLEOTIDE SEQUENCE [LARGE SCALE GENOMIC DNA]</scope>
    <source>
        <strain evidence="2 3">DSM 14698</strain>
    </source>
</reference>
<dbReference type="Proteomes" id="UP000518300">
    <property type="component" value="Unassembled WGS sequence"/>
</dbReference>
<protein>
    <submittedName>
        <fullName evidence="2">Uncharacterized protein</fullName>
    </submittedName>
</protein>
<evidence type="ECO:0000313" key="2">
    <source>
        <dbReference type="EMBL" id="NMO18207.1"/>
    </source>
</evidence>
<keyword evidence="3" id="KW-1185">Reference proteome</keyword>
<feature type="transmembrane region" description="Helical" evidence="1">
    <location>
        <begin position="21"/>
        <end position="43"/>
    </location>
</feature>
<keyword evidence="1" id="KW-0472">Membrane</keyword>
<dbReference type="EMBL" id="JABBJJ010000127">
    <property type="protein sequence ID" value="NMO18207.1"/>
    <property type="molecule type" value="Genomic_DNA"/>
</dbReference>
<evidence type="ECO:0000256" key="1">
    <source>
        <dbReference type="SAM" id="Phobius"/>
    </source>
</evidence>
<dbReference type="AlphaFoldDB" id="A0A848LKB5"/>
<comment type="caution">
    <text evidence="2">The sequence shown here is derived from an EMBL/GenBank/DDBJ whole genome shotgun (WGS) entry which is preliminary data.</text>
</comment>
<keyword evidence="1" id="KW-1133">Transmembrane helix</keyword>
<feature type="transmembrane region" description="Helical" evidence="1">
    <location>
        <begin position="125"/>
        <end position="143"/>
    </location>
</feature>
<feature type="transmembrane region" description="Helical" evidence="1">
    <location>
        <begin position="49"/>
        <end position="75"/>
    </location>
</feature>
<evidence type="ECO:0000313" key="3">
    <source>
        <dbReference type="Proteomes" id="UP000518300"/>
    </source>
</evidence>
<proteinExistence type="predicted"/>
<organism evidence="2 3">
    <name type="scientific">Pyxidicoccus fallax</name>
    <dbReference type="NCBI Taxonomy" id="394095"/>
    <lineage>
        <taxon>Bacteria</taxon>
        <taxon>Pseudomonadati</taxon>
        <taxon>Myxococcota</taxon>
        <taxon>Myxococcia</taxon>
        <taxon>Myxococcales</taxon>
        <taxon>Cystobacterineae</taxon>
        <taxon>Myxococcaceae</taxon>
        <taxon>Pyxidicoccus</taxon>
    </lineage>
</organism>
<feature type="transmembrane region" description="Helical" evidence="1">
    <location>
        <begin position="150"/>
        <end position="171"/>
    </location>
</feature>
<sequence length="237" mass="24555">MEGLLQALKAYQTFNPSGWVGIYRLLPMWGGIVCCVVGVTLLLAGGGRLFRVLAGPIGAGVGLMWTGVVASKLGLSTEMMGGRLPTIVAAVLLALGFLFPPAITFLGLGVPLGLLAGQIAGPPDFLLGFAPGFIIGGLMGALLHRQVSALVASAVGAWVLVIGALAALHQFGGLVTAVASRPWGVIVAAGLFALAGAVYQLAVRPTPEQAEKVTAERERLKQRQAEQRALEKRWGVK</sequence>
<dbReference type="RefSeq" id="WP_169347478.1">
    <property type="nucleotide sequence ID" value="NZ_JABBJJ010000127.1"/>
</dbReference>
<name>A0A848LKB5_9BACT</name>